<keyword evidence="5" id="KW-0411">Iron-sulfur</keyword>
<evidence type="ECO:0000313" key="7">
    <source>
        <dbReference type="EMBL" id="GGD99778.1"/>
    </source>
</evidence>
<evidence type="ECO:0000256" key="3">
    <source>
        <dbReference type="ARBA" id="ARBA00023002"/>
    </source>
</evidence>
<dbReference type="GO" id="GO:0016491">
    <property type="term" value="F:oxidoreductase activity"/>
    <property type="evidence" value="ECO:0007669"/>
    <property type="project" value="UniProtKB-KW"/>
</dbReference>
<evidence type="ECO:0000256" key="2">
    <source>
        <dbReference type="ARBA" id="ARBA00022723"/>
    </source>
</evidence>
<keyword evidence="1" id="KW-0001">2Fe-2S</keyword>
<dbReference type="GO" id="GO:0051537">
    <property type="term" value="F:2 iron, 2 sulfur cluster binding"/>
    <property type="evidence" value="ECO:0007669"/>
    <property type="project" value="UniProtKB-KW"/>
</dbReference>
<dbReference type="FunFam" id="1.10.150.120:FF:000003">
    <property type="entry name" value="Carbon monoxide dehydrogenase, small subunit"/>
    <property type="match status" value="1"/>
</dbReference>
<dbReference type="InterPro" id="IPR051452">
    <property type="entry name" value="Diverse_Oxidoreductases"/>
</dbReference>
<reference evidence="7" key="1">
    <citation type="journal article" date="2014" name="Int. J. Syst. Evol. Microbiol.">
        <title>Complete genome sequence of Corynebacterium casei LMG S-19264T (=DSM 44701T), isolated from a smear-ripened cheese.</title>
        <authorList>
            <consortium name="US DOE Joint Genome Institute (JGI-PGF)"/>
            <person name="Walter F."/>
            <person name="Albersmeier A."/>
            <person name="Kalinowski J."/>
            <person name="Ruckert C."/>
        </authorList>
    </citation>
    <scope>NUCLEOTIDE SEQUENCE</scope>
    <source>
        <strain evidence="7">CGMCC 1.15367</strain>
    </source>
</reference>
<dbReference type="Proteomes" id="UP000644699">
    <property type="component" value="Unassembled WGS sequence"/>
</dbReference>
<dbReference type="PROSITE" id="PS51085">
    <property type="entry name" value="2FE2S_FER_2"/>
    <property type="match status" value="1"/>
</dbReference>
<dbReference type="SUPFAM" id="SSF47741">
    <property type="entry name" value="CO dehydrogenase ISP C-domain like"/>
    <property type="match status" value="1"/>
</dbReference>
<dbReference type="InterPro" id="IPR036010">
    <property type="entry name" value="2Fe-2S_ferredoxin-like_sf"/>
</dbReference>
<dbReference type="AlphaFoldDB" id="A0A916ZJG8"/>
<comment type="caution">
    <text evidence="7">The sequence shown here is derived from an EMBL/GenBank/DDBJ whole genome shotgun (WGS) entry which is preliminary data.</text>
</comment>
<gene>
    <name evidence="7" type="ORF">GCM10011390_18210</name>
</gene>
<keyword evidence="4" id="KW-0408">Iron</keyword>
<dbReference type="InterPro" id="IPR012675">
    <property type="entry name" value="Beta-grasp_dom_sf"/>
</dbReference>
<evidence type="ECO:0000256" key="4">
    <source>
        <dbReference type="ARBA" id="ARBA00023004"/>
    </source>
</evidence>
<protein>
    <recommendedName>
        <fullName evidence="6">2Fe-2S ferredoxin-type domain-containing protein</fullName>
    </recommendedName>
</protein>
<evidence type="ECO:0000313" key="8">
    <source>
        <dbReference type="Proteomes" id="UP000644699"/>
    </source>
</evidence>
<feature type="domain" description="2Fe-2S ferredoxin-type" evidence="6">
    <location>
        <begin position="2"/>
        <end position="78"/>
    </location>
</feature>
<name>A0A916ZJG8_9HYPH</name>
<dbReference type="PANTHER" id="PTHR44379:SF5">
    <property type="entry name" value="OXIDOREDUCTASE WITH IRON-SULFUR SUBUNIT"/>
    <property type="match status" value="1"/>
</dbReference>
<dbReference type="InterPro" id="IPR001041">
    <property type="entry name" value="2Fe-2S_ferredoxin-type"/>
</dbReference>
<dbReference type="InterPro" id="IPR036884">
    <property type="entry name" value="2Fe-2S-bd_dom_sf"/>
</dbReference>
<evidence type="ECO:0000259" key="6">
    <source>
        <dbReference type="PROSITE" id="PS51085"/>
    </source>
</evidence>
<evidence type="ECO:0000256" key="1">
    <source>
        <dbReference type="ARBA" id="ARBA00022714"/>
    </source>
</evidence>
<proteinExistence type="predicted"/>
<dbReference type="Pfam" id="PF00111">
    <property type="entry name" value="Fer2"/>
    <property type="match status" value="1"/>
</dbReference>
<dbReference type="RefSeq" id="WP_188907897.1">
    <property type="nucleotide sequence ID" value="NZ_BMIQ01000002.1"/>
</dbReference>
<accession>A0A916ZJG8</accession>
<reference evidence="7" key="2">
    <citation type="submission" date="2020-09" db="EMBL/GenBank/DDBJ databases">
        <authorList>
            <person name="Sun Q."/>
            <person name="Zhou Y."/>
        </authorList>
    </citation>
    <scope>NUCLEOTIDE SEQUENCE</scope>
    <source>
        <strain evidence="7">CGMCC 1.15367</strain>
    </source>
</reference>
<keyword evidence="3" id="KW-0560">Oxidoreductase</keyword>
<dbReference type="EMBL" id="BMIQ01000002">
    <property type="protein sequence ID" value="GGD99778.1"/>
    <property type="molecule type" value="Genomic_DNA"/>
</dbReference>
<sequence length="170" mass="17976">MTEVSMTVNGRALRADVEDRTLLVHLIRDQLHLTGTHVGCDTSQCGACVVHVDGKAVKSCTMLAVQASGAEVVTIEGIAPSAAELHPVQAAFREHHGLQCGYCTPGMIMTAVDMIRRHDGKLDEKTVREELDGNICRCTGYHNIVKAILAAAGAMSAGAAPSEQELVAAE</sequence>
<dbReference type="Gene3D" id="1.10.150.120">
    <property type="entry name" value="[2Fe-2S]-binding domain"/>
    <property type="match status" value="1"/>
</dbReference>
<dbReference type="GO" id="GO:0046872">
    <property type="term" value="F:metal ion binding"/>
    <property type="evidence" value="ECO:0007669"/>
    <property type="project" value="UniProtKB-KW"/>
</dbReference>
<dbReference type="Pfam" id="PF01799">
    <property type="entry name" value="Fer2_2"/>
    <property type="match status" value="1"/>
</dbReference>
<evidence type="ECO:0000256" key="5">
    <source>
        <dbReference type="ARBA" id="ARBA00023014"/>
    </source>
</evidence>
<dbReference type="SUPFAM" id="SSF54292">
    <property type="entry name" value="2Fe-2S ferredoxin-like"/>
    <property type="match status" value="1"/>
</dbReference>
<keyword evidence="8" id="KW-1185">Reference proteome</keyword>
<dbReference type="FunFam" id="3.10.20.30:FF:000020">
    <property type="entry name" value="Xanthine dehydrogenase iron-sulfur subunit"/>
    <property type="match status" value="1"/>
</dbReference>
<keyword evidence="2" id="KW-0479">Metal-binding</keyword>
<organism evidence="7 8">
    <name type="scientific">Aureimonas endophytica</name>
    <dbReference type="NCBI Taxonomy" id="2027858"/>
    <lineage>
        <taxon>Bacteria</taxon>
        <taxon>Pseudomonadati</taxon>
        <taxon>Pseudomonadota</taxon>
        <taxon>Alphaproteobacteria</taxon>
        <taxon>Hyphomicrobiales</taxon>
        <taxon>Aurantimonadaceae</taxon>
        <taxon>Aureimonas</taxon>
    </lineage>
</organism>
<dbReference type="Gene3D" id="3.10.20.30">
    <property type="match status" value="1"/>
</dbReference>
<dbReference type="InterPro" id="IPR002888">
    <property type="entry name" value="2Fe-2S-bd"/>
</dbReference>
<dbReference type="PANTHER" id="PTHR44379">
    <property type="entry name" value="OXIDOREDUCTASE WITH IRON-SULFUR SUBUNIT"/>
    <property type="match status" value="1"/>
</dbReference>